<reference evidence="1 2" key="1">
    <citation type="submission" date="2023-01" db="EMBL/GenBank/DDBJ databases">
        <title>Characterization of estradiol degrading bacteria Microbacterium sp. MZT7 and reveal degrading genes through genome analysis.</title>
        <authorList>
            <person name="Hao P."/>
            <person name="Gao Y."/>
        </authorList>
    </citation>
    <scope>NUCLEOTIDE SEQUENCE [LARGE SCALE GENOMIC DNA]</scope>
    <source>
        <strain evidence="1 2">MZT7</strain>
    </source>
</reference>
<evidence type="ECO:0000313" key="1">
    <source>
        <dbReference type="EMBL" id="UGS26356.1"/>
    </source>
</evidence>
<proteinExistence type="predicted"/>
<sequence length="267" mass="29342">MTFTLPCVTALMGRSCTVHGEHLSTCRGIQYDAGARRAVECTGCLPQPATRGMLCESCHERYQAALDLAVDLITHLRSVERSTSPDTGRNPTRPGSRVIVPVSWLTADDTWAALRDLAFACDPLDFLEVRNGGTTAYGFGSRDTIEHVKDRVELAVDLARTGDPMNLGIAERAVRFYRAVQSALAAFPMEEQARMLPYARCNKERGGCGAMTLQRRPPLQYLDPLVYRCINPACGKSWDPFIVEHDLAAYRHHLEAEASATEGAIAS</sequence>
<gene>
    <name evidence="1" type="ORF">K8F61_17275</name>
</gene>
<name>A0ABY3RTV7_9MICO</name>
<dbReference type="EMBL" id="CP082781">
    <property type="protein sequence ID" value="UGS26356.1"/>
    <property type="molecule type" value="Genomic_DNA"/>
</dbReference>
<accession>A0ABY3RTV7</accession>
<organism evidence="1 2">
    <name type="scientific">Microbacterium resistens</name>
    <dbReference type="NCBI Taxonomy" id="156977"/>
    <lineage>
        <taxon>Bacteria</taxon>
        <taxon>Bacillati</taxon>
        <taxon>Actinomycetota</taxon>
        <taxon>Actinomycetes</taxon>
        <taxon>Micrococcales</taxon>
        <taxon>Microbacteriaceae</taxon>
        <taxon>Microbacterium</taxon>
    </lineage>
</organism>
<dbReference type="Proteomes" id="UP001199642">
    <property type="component" value="Chromosome"/>
</dbReference>
<protein>
    <submittedName>
        <fullName evidence="1">Uncharacterized protein</fullName>
    </submittedName>
</protein>
<dbReference type="RefSeq" id="WP_231820073.1">
    <property type="nucleotide sequence ID" value="NZ_CP082781.1"/>
</dbReference>
<evidence type="ECO:0000313" key="2">
    <source>
        <dbReference type="Proteomes" id="UP001199642"/>
    </source>
</evidence>
<keyword evidence="2" id="KW-1185">Reference proteome</keyword>